<dbReference type="PANTHER" id="PTHR34203">
    <property type="entry name" value="METHYLTRANSFERASE, FKBM FAMILY PROTEIN"/>
    <property type="match status" value="1"/>
</dbReference>
<organism evidence="4 5">
    <name type="scientific">Chlorella vulgaris</name>
    <name type="common">Green alga</name>
    <dbReference type="NCBI Taxonomy" id="3077"/>
    <lineage>
        <taxon>Eukaryota</taxon>
        <taxon>Viridiplantae</taxon>
        <taxon>Chlorophyta</taxon>
        <taxon>core chlorophytes</taxon>
        <taxon>Trebouxiophyceae</taxon>
        <taxon>Chlorellales</taxon>
        <taxon>Chlorellaceae</taxon>
        <taxon>Chlorella clade</taxon>
        <taxon>Chlorella</taxon>
    </lineage>
</organism>
<evidence type="ECO:0000256" key="2">
    <source>
        <dbReference type="SAM" id="SignalP"/>
    </source>
</evidence>
<reference evidence="4" key="1">
    <citation type="journal article" date="2019" name="Plant J.">
        <title>Chlorella vulgaris genome assembly and annotation reveals the molecular basis for metabolic acclimation to high light conditions.</title>
        <authorList>
            <person name="Cecchin M."/>
            <person name="Marcolungo L."/>
            <person name="Rossato M."/>
            <person name="Girolomoni L."/>
            <person name="Cosentino E."/>
            <person name="Cuine S."/>
            <person name="Li-Beisson Y."/>
            <person name="Delledonne M."/>
            <person name="Ballottari M."/>
        </authorList>
    </citation>
    <scope>NUCLEOTIDE SEQUENCE</scope>
    <source>
        <strain evidence="4">211/11P</strain>
    </source>
</reference>
<keyword evidence="5" id="KW-1185">Reference proteome</keyword>
<sequence>MLFGAVCLALGYGLASSNRQAQSGVVVQQEQVGKNDRGTGEQTHNQSIKQQGAASGTAAAAATGTGSGSTRVGGIKTVCEDTCPGHANNGVCDDGRPSLSSKEKVEQAAISLVLCDLGTDCGDCGPWVHTNTDEADSWRPIQEIRAKNFTVMARRTAHPTHHIMAFTDPKQDTDVSIQLYHESLVEAGFTGVWHKVLREACGKAGAGGQPPLVLDVGANFGYYSLFAAAMGCRVMAWEPVPYFAAYFKYGLLANNFTGLVELRDSIVGSSSGSELTIEVPNRGIWGTAGIGGKNIDRSVVNAGDYDSITRKVQRLDEEVKEDVLVLKVDVEGFEPGVFFGAKDLLLKHDVKNIFMEYSPGVAERAHDMKLFANNPIMLMGLLHGGYTILHMGPGLKRAAPDWNSNEPLPEMRQLTSDVLIHDIYDGWRLEDKTMGCINITALAVLQPVIDAGKVPMFGCKSIPEGLDPHSFRSLFAHNTNLWAFKDKRPFATVGPPASLISLTVNAQRDFFVPDGVMGSGGRMCHHLAPEVQVMHRCPCMKPDVCGPMEQLVKELAAQGLLPPYDMPPGGRNEVQLERMGIETW</sequence>
<dbReference type="Pfam" id="PF05050">
    <property type="entry name" value="Methyltransf_21"/>
    <property type="match status" value="1"/>
</dbReference>
<accession>A0A9D4TMC1</accession>
<comment type="caution">
    <text evidence="4">The sequence shown here is derived from an EMBL/GenBank/DDBJ whole genome shotgun (WGS) entry which is preliminary data.</text>
</comment>
<name>A0A9D4TMC1_CHLVU</name>
<feature type="compositionally biased region" description="Polar residues" evidence="1">
    <location>
        <begin position="40"/>
        <end position="50"/>
    </location>
</feature>
<dbReference type="Proteomes" id="UP001055712">
    <property type="component" value="Unassembled WGS sequence"/>
</dbReference>
<dbReference type="NCBIfam" id="TIGR01444">
    <property type="entry name" value="fkbM_fam"/>
    <property type="match status" value="1"/>
</dbReference>
<reference evidence="4" key="2">
    <citation type="submission" date="2020-11" db="EMBL/GenBank/DDBJ databases">
        <authorList>
            <person name="Cecchin M."/>
            <person name="Marcolungo L."/>
            <person name="Rossato M."/>
            <person name="Girolomoni L."/>
            <person name="Cosentino E."/>
            <person name="Cuine S."/>
            <person name="Li-Beisson Y."/>
            <person name="Delledonne M."/>
            <person name="Ballottari M."/>
        </authorList>
    </citation>
    <scope>NUCLEOTIDE SEQUENCE</scope>
    <source>
        <strain evidence="4">211/11P</strain>
        <tissue evidence="4">Whole cell</tissue>
    </source>
</reference>
<feature type="chain" id="PRO_5038802178" description="Methyltransferase FkbM domain-containing protein" evidence="2">
    <location>
        <begin position="18"/>
        <end position="584"/>
    </location>
</feature>
<dbReference type="AlphaFoldDB" id="A0A9D4TMC1"/>
<evidence type="ECO:0000313" key="4">
    <source>
        <dbReference type="EMBL" id="KAI3429558.1"/>
    </source>
</evidence>
<dbReference type="OrthoDB" id="411251at2759"/>
<dbReference type="InterPro" id="IPR029063">
    <property type="entry name" value="SAM-dependent_MTases_sf"/>
</dbReference>
<dbReference type="Gene3D" id="3.40.50.150">
    <property type="entry name" value="Vaccinia Virus protein VP39"/>
    <property type="match status" value="1"/>
</dbReference>
<proteinExistence type="predicted"/>
<feature type="compositionally biased region" description="Low complexity" evidence="1">
    <location>
        <begin position="52"/>
        <end position="70"/>
    </location>
</feature>
<feature type="region of interest" description="Disordered" evidence="1">
    <location>
        <begin position="30"/>
        <end position="71"/>
    </location>
</feature>
<dbReference type="EMBL" id="SIDB01000008">
    <property type="protein sequence ID" value="KAI3429558.1"/>
    <property type="molecule type" value="Genomic_DNA"/>
</dbReference>
<dbReference type="PANTHER" id="PTHR34203:SF13">
    <property type="entry name" value="EXPRESSED PROTEIN"/>
    <property type="match status" value="1"/>
</dbReference>
<evidence type="ECO:0000259" key="3">
    <source>
        <dbReference type="Pfam" id="PF05050"/>
    </source>
</evidence>
<dbReference type="InterPro" id="IPR006342">
    <property type="entry name" value="FkbM_mtfrase"/>
</dbReference>
<gene>
    <name evidence="4" type="ORF">D9Q98_005646</name>
</gene>
<evidence type="ECO:0000313" key="5">
    <source>
        <dbReference type="Proteomes" id="UP001055712"/>
    </source>
</evidence>
<protein>
    <recommendedName>
        <fullName evidence="3">Methyltransferase FkbM domain-containing protein</fullName>
    </recommendedName>
</protein>
<feature type="domain" description="Methyltransferase FkbM" evidence="3">
    <location>
        <begin position="215"/>
        <end position="359"/>
    </location>
</feature>
<keyword evidence="2" id="KW-0732">Signal</keyword>
<dbReference type="SUPFAM" id="SSF53335">
    <property type="entry name" value="S-adenosyl-L-methionine-dependent methyltransferases"/>
    <property type="match status" value="1"/>
</dbReference>
<evidence type="ECO:0000256" key="1">
    <source>
        <dbReference type="SAM" id="MobiDB-lite"/>
    </source>
</evidence>
<dbReference type="InterPro" id="IPR052514">
    <property type="entry name" value="SAM-dependent_MTase"/>
</dbReference>
<feature type="signal peptide" evidence="2">
    <location>
        <begin position="1"/>
        <end position="17"/>
    </location>
</feature>